<dbReference type="Proteomes" id="UP000009172">
    <property type="component" value="Unassembled WGS sequence"/>
</dbReference>
<sequence>MDIQCVPGGTRGTYAECRRIGRRCEPVEETKDVLRFVHLRMAIFGHQKAGWHGAPVLHEELRRIYDPIMEPVRIMRSEAARIGGMVRARRIAENQWIGKSQTHNDLDRIARQWIRKSADDVQVAITINLFK</sequence>
<gene>
    <name evidence="1" type="ORF">TESG_02868</name>
</gene>
<keyword evidence="2" id="KW-1185">Reference proteome</keyword>
<dbReference type="HOGENOM" id="CLU_158830_0_0_1"/>
<reference evidence="2" key="1">
    <citation type="journal article" date="2012" name="MBio">
        <title>Comparative genome analysis of Trichophyton rubrum and related dermatophytes reveals candidate genes involved in infection.</title>
        <authorList>
            <person name="Martinez D.A."/>
            <person name="Oliver B.G."/>
            <person name="Graeser Y."/>
            <person name="Goldberg J.M."/>
            <person name="Li W."/>
            <person name="Martinez-Rossi N.M."/>
            <person name="Monod M."/>
            <person name="Shelest E."/>
            <person name="Barton R.C."/>
            <person name="Birch E."/>
            <person name="Brakhage A.A."/>
            <person name="Chen Z."/>
            <person name="Gurr S.J."/>
            <person name="Heiman D."/>
            <person name="Heitman J."/>
            <person name="Kosti I."/>
            <person name="Rossi A."/>
            <person name="Saif S."/>
            <person name="Samalova M."/>
            <person name="Saunders C.W."/>
            <person name="Shea T."/>
            <person name="Summerbell R.C."/>
            <person name="Xu J."/>
            <person name="Young S."/>
            <person name="Zeng Q."/>
            <person name="Birren B.W."/>
            <person name="Cuomo C.A."/>
            <person name="White T.C."/>
        </authorList>
    </citation>
    <scope>NUCLEOTIDE SEQUENCE [LARGE SCALE GENOMIC DNA]</scope>
    <source>
        <strain evidence="2">CBS 112818</strain>
    </source>
</reference>
<evidence type="ECO:0000313" key="2">
    <source>
        <dbReference type="Proteomes" id="UP000009172"/>
    </source>
</evidence>
<organism evidence="1 2">
    <name type="scientific">Trichophyton tonsurans (strain CBS 112818)</name>
    <name type="common">Scalp ringworm fungus</name>
    <dbReference type="NCBI Taxonomy" id="647933"/>
    <lineage>
        <taxon>Eukaryota</taxon>
        <taxon>Fungi</taxon>
        <taxon>Dikarya</taxon>
        <taxon>Ascomycota</taxon>
        <taxon>Pezizomycotina</taxon>
        <taxon>Eurotiomycetes</taxon>
        <taxon>Eurotiomycetidae</taxon>
        <taxon>Onygenales</taxon>
        <taxon>Arthrodermataceae</taxon>
        <taxon>Trichophyton</taxon>
    </lineage>
</organism>
<name>F2RVN4_TRIT1</name>
<proteinExistence type="predicted"/>
<protein>
    <submittedName>
        <fullName evidence="1">Uncharacterized protein</fullName>
    </submittedName>
</protein>
<dbReference type="AlphaFoldDB" id="F2RVN4"/>
<accession>F2RVN4</accession>
<evidence type="ECO:0000313" key="1">
    <source>
        <dbReference type="EMBL" id="EGD95383.1"/>
    </source>
</evidence>
<dbReference type="EMBL" id="GG698487">
    <property type="protein sequence ID" value="EGD95383.1"/>
    <property type="molecule type" value="Genomic_DNA"/>
</dbReference>